<comment type="caution">
    <text evidence="6">The sequence shown here is derived from an EMBL/GenBank/DDBJ whole genome shotgun (WGS) entry which is preliminary data.</text>
</comment>
<dbReference type="GO" id="GO:0008270">
    <property type="term" value="F:zinc ion binding"/>
    <property type="evidence" value="ECO:0007669"/>
    <property type="project" value="UniProtKB-KW"/>
</dbReference>
<evidence type="ECO:0000256" key="3">
    <source>
        <dbReference type="ARBA" id="ARBA00022833"/>
    </source>
</evidence>
<dbReference type="InterPro" id="IPR002893">
    <property type="entry name" value="Znf_MYND"/>
</dbReference>
<evidence type="ECO:0000256" key="2">
    <source>
        <dbReference type="ARBA" id="ARBA00022771"/>
    </source>
</evidence>
<reference evidence="6" key="1">
    <citation type="submission" date="2023-03" db="EMBL/GenBank/DDBJ databases">
        <title>Massive genome expansion in bonnet fungi (Mycena s.s.) driven by repeated elements and novel gene families across ecological guilds.</title>
        <authorList>
            <consortium name="Lawrence Berkeley National Laboratory"/>
            <person name="Harder C.B."/>
            <person name="Miyauchi S."/>
            <person name="Viragh M."/>
            <person name="Kuo A."/>
            <person name="Thoen E."/>
            <person name="Andreopoulos B."/>
            <person name="Lu D."/>
            <person name="Skrede I."/>
            <person name="Drula E."/>
            <person name="Henrissat B."/>
            <person name="Morin E."/>
            <person name="Kohler A."/>
            <person name="Barry K."/>
            <person name="LaButti K."/>
            <person name="Morin E."/>
            <person name="Salamov A."/>
            <person name="Lipzen A."/>
            <person name="Mereny Z."/>
            <person name="Hegedus B."/>
            <person name="Baldrian P."/>
            <person name="Stursova M."/>
            <person name="Weitz H."/>
            <person name="Taylor A."/>
            <person name="Grigoriev I.V."/>
            <person name="Nagy L.G."/>
            <person name="Martin F."/>
            <person name="Kauserud H."/>
        </authorList>
    </citation>
    <scope>NUCLEOTIDE SEQUENCE</scope>
    <source>
        <strain evidence="6">9284</strain>
    </source>
</reference>
<dbReference type="Gene3D" id="6.10.140.2220">
    <property type="match status" value="1"/>
</dbReference>
<evidence type="ECO:0000259" key="5">
    <source>
        <dbReference type="PROSITE" id="PS50865"/>
    </source>
</evidence>
<dbReference type="Pfam" id="PF01753">
    <property type="entry name" value="zf-MYND"/>
    <property type="match status" value="1"/>
</dbReference>
<dbReference type="AlphaFoldDB" id="A0AAD7FM30"/>
<gene>
    <name evidence="6" type="ORF">FB45DRAFT_745064</name>
</gene>
<dbReference type="EMBL" id="JARKIF010000008">
    <property type="protein sequence ID" value="KAJ7632299.1"/>
    <property type="molecule type" value="Genomic_DNA"/>
</dbReference>
<protein>
    <recommendedName>
        <fullName evidence="5">MYND-type domain-containing protein</fullName>
    </recommendedName>
</protein>
<keyword evidence="1" id="KW-0479">Metal-binding</keyword>
<evidence type="ECO:0000313" key="7">
    <source>
        <dbReference type="Proteomes" id="UP001221142"/>
    </source>
</evidence>
<evidence type="ECO:0000313" key="6">
    <source>
        <dbReference type="EMBL" id="KAJ7632299.1"/>
    </source>
</evidence>
<feature type="domain" description="MYND-type" evidence="5">
    <location>
        <begin position="9"/>
        <end position="45"/>
    </location>
</feature>
<dbReference type="PROSITE" id="PS50865">
    <property type="entry name" value="ZF_MYND_2"/>
    <property type="match status" value="1"/>
</dbReference>
<proteinExistence type="predicted"/>
<organism evidence="6 7">
    <name type="scientific">Roridomyces roridus</name>
    <dbReference type="NCBI Taxonomy" id="1738132"/>
    <lineage>
        <taxon>Eukaryota</taxon>
        <taxon>Fungi</taxon>
        <taxon>Dikarya</taxon>
        <taxon>Basidiomycota</taxon>
        <taxon>Agaricomycotina</taxon>
        <taxon>Agaricomycetes</taxon>
        <taxon>Agaricomycetidae</taxon>
        <taxon>Agaricales</taxon>
        <taxon>Marasmiineae</taxon>
        <taxon>Mycenaceae</taxon>
        <taxon>Roridomyces</taxon>
    </lineage>
</organism>
<dbReference type="SUPFAM" id="SSF144232">
    <property type="entry name" value="HIT/MYND zinc finger-like"/>
    <property type="match status" value="1"/>
</dbReference>
<dbReference type="PROSITE" id="PS01360">
    <property type="entry name" value="ZF_MYND_1"/>
    <property type="match status" value="1"/>
</dbReference>
<keyword evidence="3" id="KW-0862">Zinc</keyword>
<evidence type="ECO:0000256" key="4">
    <source>
        <dbReference type="PROSITE-ProRule" id="PRU00134"/>
    </source>
</evidence>
<evidence type="ECO:0000256" key="1">
    <source>
        <dbReference type="ARBA" id="ARBA00022723"/>
    </source>
</evidence>
<keyword evidence="7" id="KW-1185">Reference proteome</keyword>
<accession>A0AAD7FM30</accession>
<sequence>MPKPNGRPCTRCGKLTSLRCSRCHEAYYCSSEHMAADWVSHKRVCRKTTHSTLKALLFPVDATTPVLVDIPYKIKIDEDGDGFVPKQYYELDSETVQRYLRGLEMKYLSRFGGRLYPHEHALAVMHGSEFRLDGSPLNQCIVNLTGGRMCIPWAGNVLVLREKGCLHSEIYEDASMADIAVMSNFFETFGP</sequence>
<dbReference type="Proteomes" id="UP001221142">
    <property type="component" value="Unassembled WGS sequence"/>
</dbReference>
<name>A0AAD7FM30_9AGAR</name>
<keyword evidence="2 4" id="KW-0863">Zinc-finger</keyword>